<dbReference type="EMBL" id="KQ965756">
    <property type="protein sequence ID" value="KXS16095.1"/>
    <property type="molecule type" value="Genomic_DNA"/>
</dbReference>
<dbReference type="SUPFAM" id="SSF52777">
    <property type="entry name" value="CoA-dependent acyltransferases"/>
    <property type="match status" value="2"/>
</dbReference>
<dbReference type="PANTHER" id="PTHR22589">
    <property type="entry name" value="CARNITINE O-ACYLTRANSFERASE"/>
    <property type="match status" value="1"/>
</dbReference>
<dbReference type="Pfam" id="PF00755">
    <property type="entry name" value="Carn_acyltransf"/>
    <property type="match status" value="1"/>
</dbReference>
<accession>A0A139AI36</accession>
<feature type="active site" description="Proton acceptor" evidence="4">
    <location>
        <position position="341"/>
    </location>
</feature>
<evidence type="ECO:0000313" key="8">
    <source>
        <dbReference type="EMBL" id="KXS16095.1"/>
    </source>
</evidence>
<evidence type="ECO:0000256" key="1">
    <source>
        <dbReference type="ARBA" id="ARBA00005232"/>
    </source>
</evidence>
<dbReference type="OMA" id="FRMYNIC"/>
<evidence type="ECO:0000256" key="3">
    <source>
        <dbReference type="ARBA" id="ARBA00023315"/>
    </source>
</evidence>
<dbReference type="Gene3D" id="3.30.559.70">
    <property type="entry name" value="Choline/Carnitine o-acyltransferase, domain 2"/>
    <property type="match status" value="1"/>
</dbReference>
<sequence>MPGSESPLSRPTNAQLHRKTFSNQKRLPRLPIPSLKRTCELYLESLKPLASEQEYQESERRVQEFLGPDGMGMVLQQRLMEWDKTQKVNFSWLEEIWTDKAYLEWRDPSLINTNWWAMFKNHPKHPKALLQKPPPRGSGLSSFQVQRAAGLVNGFLEYMSRVARAKVSPEFAGSNPQCMSQLKRIFSSSRIADLPRDYISSTFPPRARHIIVAVRDQLYRVEVLAAGRSIVPLAEIERLLYAVGRDALSAEAQPAVGIMTSDKRDTWATVRRHIESLSIANKQNLSVIDDALFVLCLDDYSSPTDQLHKQLFHGDASNRWFDKTIQLVVANDGRAGINAEHSAVDAMVVVKVFEHALAKEPVFDTSEAETANLPNPSKLLWDIDESVMKAIDAASTNAEQLISNTETLTMKFPVYGKEYISKVGDSTDAYVQMALQLTWARLYDVPTATYETASTRSFLHGRTETVRVCTEEAVSFARSFDDDEVLYKDKVARFRAAIKKQNSLAVAASRGEGIDRHLLGLRCMIQSEEERRQCEIFTDPVFGRSMWFRLSTSNIGPGVDSWGGHGGFGPVVNDGYGISYSIGKESIAFNISARKKGGKVDVQKFLQMLDRSLKDMMVLFPKRSEVLGKSG</sequence>
<dbReference type="InterPro" id="IPR042231">
    <property type="entry name" value="Cho/carn_acyl_trans_2"/>
</dbReference>
<comment type="similarity">
    <text evidence="1 5">Belongs to the carnitine/choline acetyltransferase family.</text>
</comment>
<dbReference type="InterPro" id="IPR000542">
    <property type="entry name" value="Carn_acyl_trans"/>
</dbReference>
<evidence type="ECO:0000259" key="7">
    <source>
        <dbReference type="Pfam" id="PF00755"/>
    </source>
</evidence>
<feature type="domain" description="Choline/carnitine acyltransferase" evidence="7">
    <location>
        <begin position="30"/>
        <end position="610"/>
    </location>
</feature>
<evidence type="ECO:0000313" key="9">
    <source>
        <dbReference type="Proteomes" id="UP000070544"/>
    </source>
</evidence>
<dbReference type="Gene3D" id="3.30.559.10">
    <property type="entry name" value="Chloramphenicol acetyltransferase-like domain"/>
    <property type="match status" value="1"/>
</dbReference>
<evidence type="ECO:0000256" key="2">
    <source>
        <dbReference type="ARBA" id="ARBA00022679"/>
    </source>
</evidence>
<keyword evidence="9" id="KW-1185">Reference proteome</keyword>
<name>A0A139AI36_GONPJ</name>
<dbReference type="OrthoDB" id="240216at2759"/>
<evidence type="ECO:0000256" key="6">
    <source>
        <dbReference type="SAM" id="MobiDB-lite"/>
    </source>
</evidence>
<gene>
    <name evidence="8" type="ORF">M427DRAFT_98206</name>
</gene>
<proteinExistence type="inferred from homology"/>
<dbReference type="InterPro" id="IPR023213">
    <property type="entry name" value="CAT-like_dom_sf"/>
</dbReference>
<organism evidence="8 9">
    <name type="scientific">Gonapodya prolifera (strain JEL478)</name>
    <name type="common">Monoblepharis prolifera</name>
    <dbReference type="NCBI Taxonomy" id="1344416"/>
    <lineage>
        <taxon>Eukaryota</taxon>
        <taxon>Fungi</taxon>
        <taxon>Fungi incertae sedis</taxon>
        <taxon>Chytridiomycota</taxon>
        <taxon>Chytridiomycota incertae sedis</taxon>
        <taxon>Monoblepharidomycetes</taxon>
        <taxon>Monoblepharidales</taxon>
        <taxon>Gonapodyaceae</taxon>
        <taxon>Gonapodya</taxon>
    </lineage>
</organism>
<keyword evidence="3 5" id="KW-0012">Acyltransferase</keyword>
<dbReference type="InterPro" id="IPR039551">
    <property type="entry name" value="Cho/carn_acyl_trans"/>
</dbReference>
<protein>
    <submittedName>
        <fullName evidence="8">Acyltransferase ChoActase/COT/CPT</fullName>
    </submittedName>
</protein>
<feature type="region of interest" description="Disordered" evidence="6">
    <location>
        <begin position="1"/>
        <end position="26"/>
    </location>
</feature>
<keyword evidence="2 5" id="KW-0808">Transferase</keyword>
<dbReference type="PANTHER" id="PTHR22589:SF107">
    <property type="entry name" value="CHOLINE_CARNITINE ACYLTRANSFERASE DOMAIN-CONTAINING PROTEIN"/>
    <property type="match status" value="1"/>
</dbReference>
<dbReference type="STRING" id="1344416.A0A139AI36"/>
<evidence type="ECO:0000256" key="5">
    <source>
        <dbReference type="RuleBase" id="RU003801"/>
    </source>
</evidence>
<dbReference type="Proteomes" id="UP000070544">
    <property type="component" value="Unassembled WGS sequence"/>
</dbReference>
<feature type="compositionally biased region" description="Polar residues" evidence="6">
    <location>
        <begin position="1"/>
        <end position="25"/>
    </location>
</feature>
<reference evidence="8 9" key="1">
    <citation type="journal article" date="2015" name="Genome Biol. Evol.">
        <title>Phylogenomic analyses indicate that early fungi evolved digesting cell walls of algal ancestors of land plants.</title>
        <authorList>
            <person name="Chang Y."/>
            <person name="Wang S."/>
            <person name="Sekimoto S."/>
            <person name="Aerts A.L."/>
            <person name="Choi C."/>
            <person name="Clum A."/>
            <person name="LaButti K.M."/>
            <person name="Lindquist E.A."/>
            <person name="Yee Ngan C."/>
            <person name="Ohm R.A."/>
            <person name="Salamov A.A."/>
            <person name="Grigoriev I.V."/>
            <person name="Spatafora J.W."/>
            <person name="Berbee M.L."/>
        </authorList>
    </citation>
    <scope>NUCLEOTIDE SEQUENCE [LARGE SCALE GENOMIC DNA]</scope>
    <source>
        <strain evidence="8 9">JEL478</strain>
    </source>
</reference>
<dbReference type="GO" id="GO:0016746">
    <property type="term" value="F:acyltransferase activity"/>
    <property type="evidence" value="ECO:0007669"/>
    <property type="project" value="UniProtKB-KW"/>
</dbReference>
<dbReference type="AlphaFoldDB" id="A0A139AI36"/>
<evidence type="ECO:0000256" key="4">
    <source>
        <dbReference type="PIRSR" id="PIRSR600542-1"/>
    </source>
</evidence>
<dbReference type="PROSITE" id="PS00440">
    <property type="entry name" value="ACYLTRANSF_C_2"/>
    <property type="match status" value="1"/>
</dbReference>